<name>A0A5A7RFM5_STRAF</name>
<evidence type="ECO:0000313" key="2">
    <source>
        <dbReference type="EMBL" id="GER55992.1"/>
    </source>
</evidence>
<dbReference type="AlphaFoldDB" id="A0A5A7RFM5"/>
<comment type="caution">
    <text evidence="2">The sequence shown here is derived from an EMBL/GenBank/DDBJ whole genome shotgun (WGS) entry which is preliminary data.</text>
</comment>
<reference evidence="3" key="1">
    <citation type="journal article" date="2019" name="Curr. Biol.">
        <title>Genome Sequence of Striga asiatica Provides Insight into the Evolution of Plant Parasitism.</title>
        <authorList>
            <person name="Yoshida S."/>
            <person name="Kim S."/>
            <person name="Wafula E.K."/>
            <person name="Tanskanen J."/>
            <person name="Kim Y.M."/>
            <person name="Honaas L."/>
            <person name="Yang Z."/>
            <person name="Spallek T."/>
            <person name="Conn C.E."/>
            <person name="Ichihashi Y."/>
            <person name="Cheong K."/>
            <person name="Cui S."/>
            <person name="Der J.P."/>
            <person name="Gundlach H."/>
            <person name="Jiao Y."/>
            <person name="Hori C."/>
            <person name="Ishida J.K."/>
            <person name="Kasahara H."/>
            <person name="Kiba T."/>
            <person name="Kim M.S."/>
            <person name="Koo N."/>
            <person name="Laohavisit A."/>
            <person name="Lee Y.H."/>
            <person name="Lumba S."/>
            <person name="McCourt P."/>
            <person name="Mortimer J.C."/>
            <person name="Mutuku J.M."/>
            <person name="Nomura T."/>
            <person name="Sasaki-Sekimoto Y."/>
            <person name="Seto Y."/>
            <person name="Wang Y."/>
            <person name="Wakatake T."/>
            <person name="Sakakibara H."/>
            <person name="Demura T."/>
            <person name="Yamaguchi S."/>
            <person name="Yoneyama K."/>
            <person name="Manabe R.I."/>
            <person name="Nelson D.C."/>
            <person name="Schulman A.H."/>
            <person name="Timko M.P."/>
            <person name="dePamphilis C.W."/>
            <person name="Choi D."/>
            <person name="Shirasu K."/>
        </authorList>
    </citation>
    <scope>NUCLEOTIDE SEQUENCE [LARGE SCALE GENOMIC DNA]</scope>
    <source>
        <strain evidence="3">cv. UVA1</strain>
    </source>
</reference>
<organism evidence="2 3">
    <name type="scientific">Striga asiatica</name>
    <name type="common">Asiatic witchweed</name>
    <name type="synonym">Buchnera asiatica</name>
    <dbReference type="NCBI Taxonomy" id="4170"/>
    <lineage>
        <taxon>Eukaryota</taxon>
        <taxon>Viridiplantae</taxon>
        <taxon>Streptophyta</taxon>
        <taxon>Embryophyta</taxon>
        <taxon>Tracheophyta</taxon>
        <taxon>Spermatophyta</taxon>
        <taxon>Magnoliopsida</taxon>
        <taxon>eudicotyledons</taxon>
        <taxon>Gunneridae</taxon>
        <taxon>Pentapetalae</taxon>
        <taxon>asterids</taxon>
        <taxon>lamiids</taxon>
        <taxon>Lamiales</taxon>
        <taxon>Orobanchaceae</taxon>
        <taxon>Buchnereae</taxon>
        <taxon>Striga</taxon>
    </lineage>
</organism>
<feature type="compositionally biased region" description="Polar residues" evidence="1">
    <location>
        <begin position="90"/>
        <end position="108"/>
    </location>
</feature>
<dbReference type="EMBL" id="BKCP01012403">
    <property type="protein sequence ID" value="GER55992.1"/>
    <property type="molecule type" value="Genomic_DNA"/>
</dbReference>
<sequence length="121" mass="13423">MADLHALALSLELGDSTEPNQDPLLDSLDRLQTQVQRILYGEIRTQTLLQNFGNSLTQFQESTAQLQEVTTQLLESTIQMNLKLDEYTQMASQGVGSSSRSGKQPSQGVGSGLRRSERIRK</sequence>
<evidence type="ECO:0000313" key="3">
    <source>
        <dbReference type="Proteomes" id="UP000325081"/>
    </source>
</evidence>
<evidence type="ECO:0000256" key="1">
    <source>
        <dbReference type="SAM" id="MobiDB-lite"/>
    </source>
</evidence>
<accession>A0A5A7RFM5</accession>
<keyword evidence="3" id="KW-1185">Reference proteome</keyword>
<protein>
    <submittedName>
        <fullName evidence="2">Homolog of RPW8 1</fullName>
    </submittedName>
</protein>
<dbReference type="Proteomes" id="UP000325081">
    <property type="component" value="Unassembled WGS sequence"/>
</dbReference>
<feature type="region of interest" description="Disordered" evidence="1">
    <location>
        <begin position="90"/>
        <end position="121"/>
    </location>
</feature>
<gene>
    <name evidence="2" type="ORF">STAS_33682</name>
</gene>
<proteinExistence type="predicted"/>